<gene>
    <name evidence="11" type="ORF">D2V08_12610</name>
</gene>
<keyword evidence="12" id="KW-1185">Reference proteome</keyword>
<evidence type="ECO:0000256" key="3">
    <source>
        <dbReference type="ARBA" id="ARBA00022722"/>
    </source>
</evidence>
<name>A0A3A1N5H7_9FLAO</name>
<keyword evidence="9" id="KW-0812">Transmembrane</keyword>
<comment type="cofactor">
    <cofactor evidence="1">
        <name>Mn(2+)</name>
        <dbReference type="ChEBI" id="CHEBI:29035"/>
    </cofactor>
</comment>
<evidence type="ECO:0000259" key="10">
    <source>
        <dbReference type="Pfam" id="PF03372"/>
    </source>
</evidence>
<keyword evidence="5" id="KW-0227">DNA damage</keyword>
<dbReference type="InterPro" id="IPR036691">
    <property type="entry name" value="Endo/exonu/phosph_ase_sf"/>
</dbReference>
<dbReference type="InterPro" id="IPR051547">
    <property type="entry name" value="TDP2-like"/>
</dbReference>
<keyword evidence="4" id="KW-0479">Metal-binding</keyword>
<comment type="caution">
    <text evidence="11">The sequence shown here is derived from an EMBL/GenBank/DDBJ whole genome shotgun (WGS) entry which is preliminary data.</text>
</comment>
<dbReference type="OrthoDB" id="635146at2"/>
<keyword evidence="8" id="KW-0234">DNA repair</keyword>
<evidence type="ECO:0000256" key="6">
    <source>
        <dbReference type="ARBA" id="ARBA00022801"/>
    </source>
</evidence>
<sequence length="348" mass="40564">MKNLSFFDKIIFFLNTLVALVLVISLLVPYVPTKLISSLSVVSLIVPFTVIVNLIFAFYWILKRKGNFLLSGLLLFFWYILLGPFYQFSAGKSFETKDESLTVMSFNARGFNAFRQLDEDNIESRIYDFVTQQNPDIVCFQETYYAMKRNNALNQYGYKFIDFIYGKHHGKVIQSVYSKYPIVKIDSIPFPNSSNNAIYADVLINRDTIRIYNLHLQSFRIVPGLNTIQNGKSSKLFERSRNVMLKQYEQASLIRKNMDETNYKKIVVGDFNNTQYSNVYQVIKGNLNDSYFEKGKGFGRTYDLLKFPMRIDYILADPDFEILSHQNFDVQLSDHYPVMATLRLQSHQ</sequence>
<dbReference type="SUPFAM" id="SSF56219">
    <property type="entry name" value="DNase I-like"/>
    <property type="match status" value="1"/>
</dbReference>
<keyword evidence="7" id="KW-0460">Magnesium</keyword>
<evidence type="ECO:0000256" key="2">
    <source>
        <dbReference type="ARBA" id="ARBA00001946"/>
    </source>
</evidence>
<dbReference type="Pfam" id="PF03372">
    <property type="entry name" value="Exo_endo_phos"/>
    <property type="match status" value="1"/>
</dbReference>
<evidence type="ECO:0000256" key="9">
    <source>
        <dbReference type="SAM" id="Phobius"/>
    </source>
</evidence>
<dbReference type="CDD" id="cd09084">
    <property type="entry name" value="EEP-2"/>
    <property type="match status" value="1"/>
</dbReference>
<proteinExistence type="predicted"/>
<feature type="transmembrane region" description="Helical" evidence="9">
    <location>
        <begin position="12"/>
        <end position="31"/>
    </location>
</feature>
<keyword evidence="3" id="KW-0540">Nuclease</keyword>
<keyword evidence="9" id="KW-1133">Transmembrane helix</keyword>
<dbReference type="GO" id="GO:0004519">
    <property type="term" value="F:endonuclease activity"/>
    <property type="evidence" value="ECO:0007669"/>
    <property type="project" value="UniProtKB-KW"/>
</dbReference>
<dbReference type="RefSeq" id="WP_119608519.1">
    <property type="nucleotide sequence ID" value="NZ_QXFH01000074.1"/>
</dbReference>
<protein>
    <submittedName>
        <fullName evidence="11">Endonuclease</fullName>
    </submittedName>
</protein>
<dbReference type="GO" id="GO:0016787">
    <property type="term" value="F:hydrolase activity"/>
    <property type="evidence" value="ECO:0007669"/>
    <property type="project" value="UniProtKB-KW"/>
</dbReference>
<evidence type="ECO:0000313" key="11">
    <source>
        <dbReference type="EMBL" id="RIV32548.1"/>
    </source>
</evidence>
<accession>A0A3A1N5H7</accession>
<feature type="domain" description="Endonuclease/exonuclease/phosphatase" evidence="10">
    <location>
        <begin position="104"/>
        <end position="335"/>
    </location>
</feature>
<evidence type="ECO:0000256" key="8">
    <source>
        <dbReference type="ARBA" id="ARBA00023204"/>
    </source>
</evidence>
<dbReference type="Proteomes" id="UP000266067">
    <property type="component" value="Unassembled WGS sequence"/>
</dbReference>
<evidence type="ECO:0000256" key="4">
    <source>
        <dbReference type="ARBA" id="ARBA00022723"/>
    </source>
</evidence>
<dbReference type="GO" id="GO:0046872">
    <property type="term" value="F:metal ion binding"/>
    <property type="evidence" value="ECO:0007669"/>
    <property type="project" value="UniProtKB-KW"/>
</dbReference>
<dbReference type="EMBL" id="QXFH01000074">
    <property type="protein sequence ID" value="RIV32548.1"/>
    <property type="molecule type" value="Genomic_DNA"/>
</dbReference>
<keyword evidence="11" id="KW-0255">Endonuclease</keyword>
<dbReference type="AlphaFoldDB" id="A0A3A1N5H7"/>
<evidence type="ECO:0000313" key="12">
    <source>
        <dbReference type="Proteomes" id="UP000266067"/>
    </source>
</evidence>
<feature type="transmembrane region" description="Helical" evidence="9">
    <location>
        <begin position="37"/>
        <end position="61"/>
    </location>
</feature>
<evidence type="ECO:0000256" key="7">
    <source>
        <dbReference type="ARBA" id="ARBA00022842"/>
    </source>
</evidence>
<comment type="cofactor">
    <cofactor evidence="2">
        <name>Mg(2+)</name>
        <dbReference type="ChEBI" id="CHEBI:18420"/>
    </cofactor>
</comment>
<feature type="transmembrane region" description="Helical" evidence="9">
    <location>
        <begin position="68"/>
        <end position="86"/>
    </location>
</feature>
<dbReference type="InterPro" id="IPR005135">
    <property type="entry name" value="Endo/exonuclease/phosphatase"/>
</dbReference>
<reference evidence="11 12" key="1">
    <citation type="submission" date="2018-08" db="EMBL/GenBank/DDBJ databases">
        <title>Proposal of Muricauda 72 sp.nov. and Muricauda NH166 sp.nov., isolated from seawater.</title>
        <authorList>
            <person name="Cheng H."/>
            <person name="Wu Y.-H."/>
            <person name="Guo L.-L."/>
            <person name="Xu X.-W."/>
        </authorList>
    </citation>
    <scope>NUCLEOTIDE SEQUENCE [LARGE SCALE GENOMIC DNA]</scope>
    <source>
        <strain evidence="11 12">KCTC 22173</strain>
    </source>
</reference>
<dbReference type="PANTHER" id="PTHR15822">
    <property type="entry name" value="TRAF AND TNF RECEPTOR-ASSOCIATED PROTEIN"/>
    <property type="match status" value="1"/>
</dbReference>
<dbReference type="GO" id="GO:0006281">
    <property type="term" value="P:DNA repair"/>
    <property type="evidence" value="ECO:0007669"/>
    <property type="project" value="UniProtKB-KW"/>
</dbReference>
<dbReference type="Gene3D" id="3.60.10.10">
    <property type="entry name" value="Endonuclease/exonuclease/phosphatase"/>
    <property type="match status" value="1"/>
</dbReference>
<keyword evidence="6" id="KW-0378">Hydrolase</keyword>
<evidence type="ECO:0000256" key="5">
    <source>
        <dbReference type="ARBA" id="ARBA00022763"/>
    </source>
</evidence>
<dbReference type="PANTHER" id="PTHR15822:SF4">
    <property type="entry name" value="TYROSYL-DNA PHOSPHODIESTERASE 2"/>
    <property type="match status" value="1"/>
</dbReference>
<evidence type="ECO:0000256" key="1">
    <source>
        <dbReference type="ARBA" id="ARBA00001936"/>
    </source>
</evidence>
<keyword evidence="9" id="KW-0472">Membrane</keyword>
<organism evidence="11 12">
    <name type="scientific">Flagellimonas lutimaris</name>
    <dbReference type="NCBI Taxonomy" id="475082"/>
    <lineage>
        <taxon>Bacteria</taxon>
        <taxon>Pseudomonadati</taxon>
        <taxon>Bacteroidota</taxon>
        <taxon>Flavobacteriia</taxon>
        <taxon>Flavobacteriales</taxon>
        <taxon>Flavobacteriaceae</taxon>
        <taxon>Flagellimonas</taxon>
    </lineage>
</organism>